<keyword evidence="8" id="KW-1185">Reference proteome</keyword>
<dbReference type="InterPro" id="IPR036236">
    <property type="entry name" value="Znf_C2H2_sf"/>
</dbReference>
<evidence type="ECO:0000256" key="5">
    <source>
        <dbReference type="SAM" id="MobiDB-lite"/>
    </source>
</evidence>
<evidence type="ECO:0000256" key="1">
    <source>
        <dbReference type="ARBA" id="ARBA00022723"/>
    </source>
</evidence>
<sequence>MTGENSDDLMKLSSSDESPKEPEEVAKTPTNAKNKRKGKKVVEETSGGGKRKKKSVVWDHFKEVEGDAYHAECIYCSQMISCASSNGTNAMKRHTSRCKKAPFNVDSKQTILDFESKTKCNADGTIETMFYEATLSFSGSRYVTGNTFVEEVYDIGYTINRSVDDLNDGVKNWIRASHDPIMIEESLLALENMEEEMQDLTLEKPTIIIDETSEVPELFL</sequence>
<evidence type="ECO:0000256" key="2">
    <source>
        <dbReference type="ARBA" id="ARBA00022771"/>
    </source>
</evidence>
<accession>A0ABR2ETN8</accession>
<feature type="domain" description="BED-type" evidence="6">
    <location>
        <begin position="52"/>
        <end position="105"/>
    </location>
</feature>
<proteinExistence type="predicted"/>
<dbReference type="Proteomes" id="UP001472677">
    <property type="component" value="Unassembled WGS sequence"/>
</dbReference>
<dbReference type="SUPFAM" id="SSF57667">
    <property type="entry name" value="beta-beta-alpha zinc fingers"/>
    <property type="match status" value="1"/>
</dbReference>
<name>A0ABR2ETN8_9ROSI</name>
<keyword evidence="3" id="KW-0862">Zinc</keyword>
<dbReference type="PROSITE" id="PS50808">
    <property type="entry name" value="ZF_BED"/>
    <property type="match status" value="1"/>
</dbReference>
<evidence type="ECO:0000256" key="4">
    <source>
        <dbReference type="PROSITE-ProRule" id="PRU00027"/>
    </source>
</evidence>
<evidence type="ECO:0000313" key="8">
    <source>
        <dbReference type="Proteomes" id="UP001472677"/>
    </source>
</evidence>
<protein>
    <recommendedName>
        <fullName evidence="6">BED-type domain-containing protein</fullName>
    </recommendedName>
</protein>
<dbReference type="SMART" id="SM00614">
    <property type="entry name" value="ZnF_BED"/>
    <property type="match status" value="1"/>
</dbReference>
<dbReference type="Pfam" id="PF02892">
    <property type="entry name" value="zf-BED"/>
    <property type="match status" value="1"/>
</dbReference>
<organism evidence="7 8">
    <name type="scientific">Hibiscus sabdariffa</name>
    <name type="common">roselle</name>
    <dbReference type="NCBI Taxonomy" id="183260"/>
    <lineage>
        <taxon>Eukaryota</taxon>
        <taxon>Viridiplantae</taxon>
        <taxon>Streptophyta</taxon>
        <taxon>Embryophyta</taxon>
        <taxon>Tracheophyta</taxon>
        <taxon>Spermatophyta</taxon>
        <taxon>Magnoliopsida</taxon>
        <taxon>eudicotyledons</taxon>
        <taxon>Gunneridae</taxon>
        <taxon>Pentapetalae</taxon>
        <taxon>rosids</taxon>
        <taxon>malvids</taxon>
        <taxon>Malvales</taxon>
        <taxon>Malvaceae</taxon>
        <taxon>Malvoideae</taxon>
        <taxon>Hibiscus</taxon>
    </lineage>
</organism>
<keyword evidence="2 4" id="KW-0863">Zinc-finger</keyword>
<gene>
    <name evidence="7" type="ORF">V6N12_058969</name>
</gene>
<evidence type="ECO:0000256" key="3">
    <source>
        <dbReference type="ARBA" id="ARBA00022833"/>
    </source>
</evidence>
<dbReference type="InterPro" id="IPR003656">
    <property type="entry name" value="Znf_BED"/>
</dbReference>
<dbReference type="PANTHER" id="PTHR34396">
    <property type="entry name" value="OS03G0264950 PROTEIN-RELATED"/>
    <property type="match status" value="1"/>
</dbReference>
<evidence type="ECO:0000313" key="7">
    <source>
        <dbReference type="EMBL" id="KAK8565406.1"/>
    </source>
</evidence>
<dbReference type="EMBL" id="JBBPBM010000010">
    <property type="protein sequence ID" value="KAK8565406.1"/>
    <property type="molecule type" value="Genomic_DNA"/>
</dbReference>
<evidence type="ECO:0000259" key="6">
    <source>
        <dbReference type="PROSITE" id="PS50808"/>
    </source>
</evidence>
<reference evidence="7 8" key="1">
    <citation type="journal article" date="2024" name="G3 (Bethesda)">
        <title>Genome assembly of Hibiscus sabdariffa L. provides insights into metabolisms of medicinal natural products.</title>
        <authorList>
            <person name="Kim T."/>
        </authorList>
    </citation>
    <scope>NUCLEOTIDE SEQUENCE [LARGE SCALE GENOMIC DNA]</scope>
    <source>
        <strain evidence="7">TK-2024</strain>
        <tissue evidence="7">Old leaves</tissue>
    </source>
</reference>
<comment type="caution">
    <text evidence="7">The sequence shown here is derived from an EMBL/GenBank/DDBJ whole genome shotgun (WGS) entry which is preliminary data.</text>
</comment>
<dbReference type="InterPro" id="IPR053031">
    <property type="entry name" value="Cuticle_assoc_protein"/>
</dbReference>
<feature type="region of interest" description="Disordered" evidence="5">
    <location>
        <begin position="1"/>
        <end position="49"/>
    </location>
</feature>
<feature type="compositionally biased region" description="Basic and acidic residues" evidence="5">
    <location>
        <begin position="17"/>
        <end position="26"/>
    </location>
</feature>
<keyword evidence="1" id="KW-0479">Metal-binding</keyword>
<dbReference type="PANTHER" id="PTHR34396:SF27">
    <property type="entry name" value="OS08G0208700 PROTEIN"/>
    <property type="match status" value="1"/>
</dbReference>